<proteinExistence type="predicted"/>
<feature type="domain" description="Enhancer of mRNA-decapping protein 4 C-terminal" evidence="5">
    <location>
        <begin position="998"/>
        <end position="1101"/>
    </location>
</feature>
<evidence type="ECO:0000256" key="3">
    <source>
        <dbReference type="ARBA" id="ARBA00022574"/>
    </source>
</evidence>
<name>A0A336MAJ3_CULSO</name>
<evidence type="ECO:0000256" key="1">
    <source>
        <dbReference type="ARBA" id="ARBA00004496"/>
    </source>
</evidence>
<dbReference type="GO" id="GO:0031087">
    <property type="term" value="P:deadenylation-independent decapping of nuclear-transcribed mRNA"/>
    <property type="evidence" value="ECO:0007669"/>
    <property type="project" value="InterPro"/>
</dbReference>
<keyword evidence="4" id="KW-0677">Repeat</keyword>
<organism evidence="6">
    <name type="scientific">Culicoides sonorensis</name>
    <name type="common">Biting midge</name>
    <dbReference type="NCBI Taxonomy" id="179676"/>
    <lineage>
        <taxon>Eukaryota</taxon>
        <taxon>Metazoa</taxon>
        <taxon>Ecdysozoa</taxon>
        <taxon>Arthropoda</taxon>
        <taxon>Hexapoda</taxon>
        <taxon>Insecta</taxon>
        <taxon>Pterygota</taxon>
        <taxon>Neoptera</taxon>
        <taxon>Endopterygota</taxon>
        <taxon>Diptera</taxon>
        <taxon>Nematocera</taxon>
        <taxon>Chironomoidea</taxon>
        <taxon>Ceratopogonidae</taxon>
        <taxon>Ceratopogoninae</taxon>
        <taxon>Culicoides</taxon>
        <taxon>Monoculicoides</taxon>
    </lineage>
</organism>
<dbReference type="AlphaFoldDB" id="A0A336MAJ3"/>
<evidence type="ECO:0000313" key="6">
    <source>
        <dbReference type="EMBL" id="SSX27362.1"/>
    </source>
</evidence>
<dbReference type="InterPro" id="IPR045152">
    <property type="entry name" value="EDC4-like"/>
</dbReference>
<dbReference type="InterPro" id="IPR049404">
    <property type="entry name" value="EDC4_C"/>
</dbReference>
<evidence type="ECO:0000256" key="2">
    <source>
        <dbReference type="ARBA" id="ARBA00022490"/>
    </source>
</evidence>
<dbReference type="Gene3D" id="1.10.220.100">
    <property type="entry name" value="conserved c-terminal region of ge- 1"/>
    <property type="match status" value="1"/>
</dbReference>
<dbReference type="PANTHER" id="PTHR15598">
    <property type="entry name" value="ENHANCER OF MRNA-DECAPPING PROTEIN 4"/>
    <property type="match status" value="1"/>
</dbReference>
<dbReference type="GO" id="GO:0000932">
    <property type="term" value="C:P-body"/>
    <property type="evidence" value="ECO:0007669"/>
    <property type="project" value="TreeGrafter"/>
</dbReference>
<keyword evidence="2" id="KW-0963">Cytoplasm</keyword>
<sequence length="1109" mass="127897">MKIADYISEFDVHPFLLNFIIHENMDNFYCIKDFDSDDIYNLIEETIRRNGYSNLSSYYTGDLKNFRMKTGDKIRFKQIAQDARNKGKEFFEEPKINNKIKKQTWDNEYPFLKMMVQQASKLNRNYDQKLKDLGLYLFLKSGPSTYKFMTENLPLPSIQTVKNELGSIENVIEGEVRVKEFIKFLEVNKLPPVVWLSEDATRSITKIEYDSKADKFVGFVLPLDENGLPESSKFTNMSAKNLVVALKEHPKSSYVYTIMVQPLQDRAASFCICVFGTDNKFKTPEVKKRVQQIKQLLNDAGVMVLGISSDGDSRLLKYMRLQINLGNARSDLPEGWNQYFYADLFTNISPMQDNLHILTKLRNGLTKPNSSLVIGKYAVCSAYLINLIKQRPKGEHLLVMSDVIVIDKMNVTSALKLFSFEVFDCLQQYHEQEAKGLILFLKIMEYLYTAFESREITFEERVKKMWFCVFIWKNIEPAGNFITLNAYTCIEINAHMLISVYVRLRDSGNLKFFKPWYFNSQTCENFFRKARSLTTTESTVINFTTNQFLHRIKRIQRLIELTNSQDKINSSNESLVEPVSDEMILSFIEKAKSDAISYMTQLDVKVNESHLKIGIKGNPLECKQESLDECIDSDNEDADILTNSNEENLSTIQISDEESEDIDEDTIVQDCSGLLEECTNIAPKKGYFVLKNSKGKLFEIKKGSFLYAYQSPSSHSTDRMFRFNTARDSFALTNNFHTNNKSLNFPDVSKLVSSQDMCDINAKFVTLFDIMKKQSSEMNQIKQIISSIEKDLRNKSQLDSNEMTNDFHTKHITQINQMIQGSNDKLIKSMNETIQNNFQKSLETLLIQIKLFLNTIIENFVKDIRSQLNFQSTGLLKDEKTALSQMKNIFYKDTQLFGTQAKKITVSTSEVLQIYDKWLKITQQYIGKIEEQLNMQTTIISKDLKSMEIHLSKTLKEQIKIEVQKQFIEHSNAIHKSVLSGEKIQTPTTQHLQNKICGLLEQCQINKAFHLALISNDLSLVEFTLQKANFSSVFNPCRLEQSVLLSLIQQLFLAEAIINLKIDDSSVKEHGPRIMNELRNNCEDFIIENPSNFLSSYVKMLIMASKTIA</sequence>
<dbReference type="Pfam" id="PF21289">
    <property type="entry name" value="EDC4_C"/>
    <property type="match status" value="1"/>
</dbReference>
<dbReference type="PANTHER" id="PTHR15598:SF5">
    <property type="entry name" value="ENHANCER OF MRNA-DECAPPING PROTEIN 4"/>
    <property type="match status" value="1"/>
</dbReference>
<evidence type="ECO:0000259" key="5">
    <source>
        <dbReference type="Pfam" id="PF21289"/>
    </source>
</evidence>
<evidence type="ECO:0000256" key="4">
    <source>
        <dbReference type="ARBA" id="ARBA00022737"/>
    </source>
</evidence>
<protein>
    <submittedName>
        <fullName evidence="6">CSON014468 protein</fullName>
    </submittedName>
</protein>
<dbReference type="InterPro" id="IPR044938">
    <property type="entry name" value="EDC4_C_sf"/>
</dbReference>
<accession>A0A336MAJ3</accession>
<reference evidence="6" key="1">
    <citation type="submission" date="2018-07" db="EMBL/GenBank/DDBJ databases">
        <authorList>
            <person name="Quirk P.G."/>
            <person name="Krulwich T.A."/>
        </authorList>
    </citation>
    <scope>NUCLEOTIDE SEQUENCE</scope>
</reference>
<dbReference type="EMBL" id="UFQT01000814">
    <property type="protein sequence ID" value="SSX27362.1"/>
    <property type="molecule type" value="Genomic_DNA"/>
</dbReference>
<comment type="subcellular location">
    <subcellularLocation>
        <location evidence="1">Cytoplasm</location>
    </subcellularLocation>
</comment>
<gene>
    <name evidence="6" type="primary">CSON014468</name>
</gene>
<dbReference type="VEuPathDB" id="VectorBase:CSON014468"/>
<keyword evidence="3" id="KW-0853">WD repeat</keyword>
<dbReference type="Gene3D" id="6.10.140.270">
    <property type="match status" value="1"/>
</dbReference>